<keyword evidence="1" id="KW-1133">Transmembrane helix</keyword>
<protein>
    <submittedName>
        <fullName evidence="2">Uncharacterized protein</fullName>
    </submittedName>
</protein>
<dbReference type="EMBL" id="JALIEA010000017">
    <property type="protein sequence ID" value="MCJ7859783.1"/>
    <property type="molecule type" value="Genomic_DNA"/>
</dbReference>
<reference evidence="2" key="1">
    <citation type="submission" date="2022-04" db="EMBL/GenBank/DDBJ databases">
        <title>Corynebacterium kalidii LD5P10.</title>
        <authorList>
            <person name="Sun J.Q."/>
        </authorList>
    </citation>
    <scope>NUCLEOTIDE SEQUENCE</scope>
    <source>
        <strain evidence="2">LD5P10</strain>
    </source>
</reference>
<dbReference type="RefSeq" id="WP_244805481.1">
    <property type="nucleotide sequence ID" value="NZ_JALIEA010000017.1"/>
</dbReference>
<evidence type="ECO:0000313" key="2">
    <source>
        <dbReference type="EMBL" id="MCJ7859783.1"/>
    </source>
</evidence>
<organism evidence="2 3">
    <name type="scientific">Corynebacterium kalidii</name>
    <dbReference type="NCBI Taxonomy" id="2931982"/>
    <lineage>
        <taxon>Bacteria</taxon>
        <taxon>Bacillati</taxon>
        <taxon>Actinomycetota</taxon>
        <taxon>Actinomycetes</taxon>
        <taxon>Mycobacteriales</taxon>
        <taxon>Corynebacteriaceae</taxon>
        <taxon>Corynebacterium</taxon>
    </lineage>
</organism>
<evidence type="ECO:0000256" key="1">
    <source>
        <dbReference type="SAM" id="Phobius"/>
    </source>
</evidence>
<sequence>MARHSAPDSTVRVAGWVWAAVVAVLLVVAVVVGWFVLVGSQRDDEAGDACIDGEQELTVWADPAAEEVARTLAESYNAGEHVVRDRCVTAVVEVMSTAEATAAYRRVEPGVAPVWIPAGTGFIPGLSGAPETVEVVGTDELVHVVPAGADPEPSAAVLPTGAESMVSALAAEAVGRGAPPEQPGPDLPTARGQNLPVLTAAGLLDGAGDRAEDVRTVGEVVFPLVAFGSSPAVDEKSARAAADFASRADGADSVTSVAASPSLTETAGALAGVPLNRAGNGL</sequence>
<proteinExistence type="predicted"/>
<name>A0A9X2B0E0_9CORY</name>
<feature type="transmembrane region" description="Helical" evidence="1">
    <location>
        <begin position="16"/>
        <end position="37"/>
    </location>
</feature>
<keyword evidence="3" id="KW-1185">Reference proteome</keyword>
<dbReference type="Proteomes" id="UP001139207">
    <property type="component" value="Unassembled WGS sequence"/>
</dbReference>
<gene>
    <name evidence="2" type="ORF">MUN33_13855</name>
</gene>
<keyword evidence="1" id="KW-0472">Membrane</keyword>
<comment type="caution">
    <text evidence="2">The sequence shown here is derived from an EMBL/GenBank/DDBJ whole genome shotgun (WGS) entry which is preliminary data.</text>
</comment>
<accession>A0A9X2B0E0</accession>
<evidence type="ECO:0000313" key="3">
    <source>
        <dbReference type="Proteomes" id="UP001139207"/>
    </source>
</evidence>
<keyword evidence="1" id="KW-0812">Transmembrane</keyword>
<dbReference type="AlphaFoldDB" id="A0A9X2B0E0"/>